<dbReference type="EMBL" id="JBICBT010000089">
    <property type="protein sequence ID" value="KAL3123701.1"/>
    <property type="molecule type" value="Genomic_DNA"/>
</dbReference>
<evidence type="ECO:0000313" key="3">
    <source>
        <dbReference type="EMBL" id="KAL3123701.1"/>
    </source>
</evidence>
<dbReference type="AlphaFoldDB" id="A0ABD2M8D1"/>
<evidence type="ECO:0000256" key="2">
    <source>
        <dbReference type="SAM" id="SignalP"/>
    </source>
</evidence>
<keyword evidence="4" id="KW-1185">Reference proteome</keyword>
<feature type="region of interest" description="Disordered" evidence="1">
    <location>
        <begin position="137"/>
        <end position="157"/>
    </location>
</feature>
<evidence type="ECO:0000313" key="4">
    <source>
        <dbReference type="Proteomes" id="UP001620626"/>
    </source>
</evidence>
<dbReference type="Proteomes" id="UP001620626">
    <property type="component" value="Unassembled WGS sequence"/>
</dbReference>
<evidence type="ECO:0000256" key="1">
    <source>
        <dbReference type="SAM" id="MobiDB-lite"/>
    </source>
</evidence>
<proteinExistence type="predicted"/>
<feature type="signal peptide" evidence="2">
    <location>
        <begin position="1"/>
        <end position="20"/>
    </location>
</feature>
<protein>
    <recommendedName>
        <fullName evidence="5">Effector protein</fullName>
    </recommendedName>
</protein>
<reference evidence="3 4" key="1">
    <citation type="submission" date="2024-10" db="EMBL/GenBank/DDBJ databases">
        <authorList>
            <person name="Kim D."/>
        </authorList>
    </citation>
    <scope>NUCLEOTIDE SEQUENCE [LARGE SCALE GENOMIC DNA]</scope>
    <source>
        <strain evidence="3">BH-2024</strain>
    </source>
</reference>
<gene>
    <name evidence="3" type="ORF">niasHT_002783</name>
</gene>
<keyword evidence="2" id="KW-0732">Signal</keyword>
<evidence type="ECO:0008006" key="5">
    <source>
        <dbReference type="Google" id="ProtNLM"/>
    </source>
</evidence>
<accession>A0ABD2M8D1</accession>
<organism evidence="3 4">
    <name type="scientific">Heterodera trifolii</name>
    <dbReference type="NCBI Taxonomy" id="157864"/>
    <lineage>
        <taxon>Eukaryota</taxon>
        <taxon>Metazoa</taxon>
        <taxon>Ecdysozoa</taxon>
        <taxon>Nematoda</taxon>
        <taxon>Chromadorea</taxon>
        <taxon>Rhabditida</taxon>
        <taxon>Tylenchina</taxon>
        <taxon>Tylenchomorpha</taxon>
        <taxon>Tylenchoidea</taxon>
        <taxon>Heteroderidae</taxon>
        <taxon>Heteroderinae</taxon>
        <taxon>Heterodera</taxon>
    </lineage>
</organism>
<name>A0ABD2M8D1_9BILA</name>
<feature type="chain" id="PRO_5044781716" description="Effector protein" evidence="2">
    <location>
        <begin position="21"/>
        <end position="157"/>
    </location>
</feature>
<comment type="caution">
    <text evidence="3">The sequence shown here is derived from an EMBL/GenBank/DDBJ whole genome shotgun (WGS) entry which is preliminary data.</text>
</comment>
<sequence length="157" mass="17036">MNCFFYSIAFQLLFATFVFILNMNLSDQCGFPMPQPTVVCCGGGGVGCGGGGCGGGCAGGGCCGRRKREAVQPLFKDRTVPCPQTEWREIIRQSILSSATVKGRADTSPMKIQMALTDRFPHNKFFVICSPFEQDNKNPSESAVNDGHQMPIEAQLR</sequence>